<protein>
    <recommendedName>
        <fullName evidence="3">Outer membrane protein beta-barrel domain-containing protein</fullName>
    </recommendedName>
</protein>
<sequence>MNIKSKVVLFFLSNCLMGLLIGISLPQVGADEDVPESMAVQNRNIIVVAPLIGIDRNTLHSRGRRGEAIELKDTGPEYGVFTLWSTKHFTINNFVFWTAVNDADVFGNVLFANYYYNPESRVTLNLGMGYIYHTIDTDLNEITVKTPLPKLGVRIGLPEWGMYLNPYIGWTSEKIETTYSDRTDDALLYGLTIGWNWRFLGAYLKYYYQDVLESDDAYHVARFRGNLFLTRRFGITTRFEYMEHSTSDDISFLIGPAVAF</sequence>
<accession>A0A081BXB1</accession>
<organism evidence="1">
    <name type="scientific">Vecturithrix granuli</name>
    <dbReference type="NCBI Taxonomy" id="1499967"/>
    <lineage>
        <taxon>Bacteria</taxon>
        <taxon>Candidatus Moduliflexota</taxon>
        <taxon>Candidatus Vecturitrichia</taxon>
        <taxon>Candidatus Vecturitrichales</taxon>
        <taxon>Candidatus Vecturitrichaceae</taxon>
        <taxon>Candidatus Vecturithrix</taxon>
    </lineage>
</organism>
<evidence type="ECO:0000313" key="2">
    <source>
        <dbReference type="Proteomes" id="UP000030661"/>
    </source>
</evidence>
<dbReference type="Proteomes" id="UP000030661">
    <property type="component" value="Unassembled WGS sequence"/>
</dbReference>
<dbReference type="EMBL" id="DF820465">
    <property type="protein sequence ID" value="GAK56966.1"/>
    <property type="molecule type" value="Genomic_DNA"/>
</dbReference>
<dbReference type="AlphaFoldDB" id="A0A081BXB1"/>
<proteinExistence type="predicted"/>
<gene>
    <name evidence="1" type="ORF">U27_03930</name>
</gene>
<name>A0A081BXB1_VECG1</name>
<reference evidence="1" key="1">
    <citation type="journal article" date="2015" name="PeerJ">
        <title>First genomic representation of candidate bacterial phylum KSB3 points to enhanced environmental sensing as a trigger of wastewater bulking.</title>
        <authorList>
            <person name="Sekiguchi Y."/>
            <person name="Ohashi A."/>
            <person name="Parks D.H."/>
            <person name="Yamauchi T."/>
            <person name="Tyson G.W."/>
            <person name="Hugenholtz P."/>
        </authorList>
    </citation>
    <scope>NUCLEOTIDE SEQUENCE [LARGE SCALE GENOMIC DNA]</scope>
</reference>
<evidence type="ECO:0000313" key="1">
    <source>
        <dbReference type="EMBL" id="GAK56966.1"/>
    </source>
</evidence>
<dbReference type="HOGENOM" id="CLU_1068163_0_0_0"/>
<evidence type="ECO:0008006" key="3">
    <source>
        <dbReference type="Google" id="ProtNLM"/>
    </source>
</evidence>
<keyword evidence="2" id="KW-1185">Reference proteome</keyword>